<evidence type="ECO:0000256" key="2">
    <source>
        <dbReference type="ARBA" id="ARBA00022679"/>
    </source>
</evidence>
<evidence type="ECO:0000256" key="4">
    <source>
        <dbReference type="ARBA" id="ARBA00022777"/>
    </source>
</evidence>
<dbReference type="SMART" id="SM00220">
    <property type="entry name" value="S_TKc"/>
    <property type="match status" value="1"/>
</dbReference>
<organism evidence="16 17">
    <name type="scientific">Limulus polyphemus</name>
    <name type="common">Atlantic horseshoe crab</name>
    <dbReference type="NCBI Taxonomy" id="6850"/>
    <lineage>
        <taxon>Eukaryota</taxon>
        <taxon>Metazoa</taxon>
        <taxon>Ecdysozoa</taxon>
        <taxon>Arthropoda</taxon>
        <taxon>Chelicerata</taxon>
        <taxon>Merostomata</taxon>
        <taxon>Xiphosura</taxon>
        <taxon>Limulidae</taxon>
        <taxon>Limulus</taxon>
    </lineage>
</organism>
<dbReference type="SMART" id="SM00564">
    <property type="entry name" value="PQQ"/>
    <property type="match status" value="2"/>
</dbReference>
<dbReference type="InterPro" id="IPR050339">
    <property type="entry name" value="CC_SR_Kinase"/>
</dbReference>
<keyword evidence="8" id="KW-0346">Stress response</keyword>
<feature type="region of interest" description="Disordered" evidence="14">
    <location>
        <begin position="722"/>
        <end position="778"/>
    </location>
</feature>
<keyword evidence="5" id="KW-0256">Endoplasmic reticulum</keyword>
<dbReference type="Gene3D" id="2.130.10.10">
    <property type="entry name" value="YVTN repeat-like/Quinoprotein amine dehydrogenase"/>
    <property type="match status" value="1"/>
</dbReference>
<keyword evidence="10" id="KW-0834">Unfolded protein response</keyword>
<keyword evidence="7" id="KW-0810">Translation regulation</keyword>
<dbReference type="PROSITE" id="PS00107">
    <property type="entry name" value="PROTEIN_KINASE_ATP"/>
    <property type="match status" value="1"/>
</dbReference>
<reference evidence="17" key="1">
    <citation type="submission" date="2025-08" db="UniProtKB">
        <authorList>
            <consortium name="RefSeq"/>
        </authorList>
    </citation>
    <scope>IDENTIFICATION</scope>
    <source>
        <tissue evidence="17">Muscle</tissue>
    </source>
</reference>
<dbReference type="SUPFAM" id="SSF56112">
    <property type="entry name" value="Protein kinase-like (PK-like)"/>
    <property type="match status" value="1"/>
</dbReference>
<dbReference type="Pfam" id="PF00069">
    <property type="entry name" value="Pkinase"/>
    <property type="match status" value="2"/>
</dbReference>
<protein>
    <recommendedName>
        <fullName evidence="12">PRKR-like endoplasmic reticulum kinase</fullName>
    </recommendedName>
</protein>
<evidence type="ECO:0000259" key="15">
    <source>
        <dbReference type="PROSITE" id="PS50011"/>
    </source>
</evidence>
<sequence>MAALCLLMKICFLISTLTIFWVLFFDIAISEAVNNELPDCNSATLDKINTYETYRNLIVVSTLDGKVSALDSDSGGQMVWTQTTGPGPLLSSSISRLELSSQGKWIRLIPSLDGSLYKFNGKTVEPVPVTAETLLKSSYKLADDILITGGKEIRSYGIDLRTGKMRYICTLSGCKTLGEEVSVNEDILLVHRHTQTVRAVEPRTGEERWNFSVGEHCISLVEGLNEGCNLQKEAEVADVLVQCESEDSYSNSWSKESITIKVVVPDGMIFAANDEEKVVWSHKFESPIVNAWQLKEGAFQHVDLFDQKRIIGYESQPGLSPVLYIGIHEKQPYIQHSSGMKDMLFGVTKTHHTDHLPKVEWKPYLATAPSRTPVITTGVKGSEMVGKPEYEKSTALVLRNDYFEYPFDNGYYLYGTQELQTLIENTSHCEIKDNVQKEGESLEQIIIVSLWYWRKDRKRFFIKKKMTILNPVKSTESLQFLTSASHEESCETAKTSLNIEMDNCKDQFVSRYLTDFEPIQCLGRGGYGLVFEAKNKIDDCHYAVKRICLPNKKEAREKVMREVKALAKLDHPGIVRYFNAWMECPPPGWQEQHKFQYDHSERFTPTSFNSVDSDLQPKKNETKDVNPLKPFTISAENKTIGFSFSNHIEEGTESINLQNSLQKHVEISTTQGSIDIVFDEHAFDCGGALYKECSISSVEDKQDSLPFQNYQDLSTLDSSIKCENTSQNNSHKSIEEEQTESGISSISNKKQINRNLKNRSYDKQSRPSKLEVKSRGENSIEPEPRKLFLYIQMQLCQKESLKDWMKANNERNHENILDIFDQIVSAVQYVHERGLMHRDLKPSNIFFSMDGTVKIGDFGLVTGMAENDLHTPAGNNNSFNQKHTDQVGTHLYMSPEQMTGQNYNFKVDIFSLGLIFFELLVTFPTQMERVKILLKVKQQDFPETFNTEYHEECLFVKKLLSPNPDNRPSAGEIKQHKLFKHLQPVLEDVTSVRRHRTFSQRLSSSSSD</sequence>
<keyword evidence="3 13" id="KW-0547">Nucleotide-binding</keyword>
<name>A0ABM1C5D4_LIMPO</name>
<dbReference type="Proteomes" id="UP000694941">
    <property type="component" value="Unplaced"/>
</dbReference>
<dbReference type="InterPro" id="IPR008271">
    <property type="entry name" value="Ser/Thr_kinase_AS"/>
</dbReference>
<dbReference type="InterPro" id="IPR015943">
    <property type="entry name" value="WD40/YVTN_repeat-like_dom_sf"/>
</dbReference>
<comment type="similarity">
    <text evidence="11">Belongs to the protein kinase superfamily. Ser/Thr protein kinase family. GCN2 subfamily.</text>
</comment>
<evidence type="ECO:0000256" key="9">
    <source>
        <dbReference type="ARBA" id="ARBA00023180"/>
    </source>
</evidence>
<evidence type="ECO:0000256" key="12">
    <source>
        <dbReference type="ARBA" id="ARBA00041500"/>
    </source>
</evidence>
<dbReference type="Gene3D" id="1.10.510.10">
    <property type="entry name" value="Transferase(Phosphotransferase) domain 1"/>
    <property type="match status" value="1"/>
</dbReference>
<evidence type="ECO:0000313" key="17">
    <source>
        <dbReference type="RefSeq" id="XP_013794487.1"/>
    </source>
</evidence>
<feature type="compositionally biased region" description="Polar residues" evidence="14">
    <location>
        <begin position="740"/>
        <end position="755"/>
    </location>
</feature>
<dbReference type="InterPro" id="IPR018391">
    <property type="entry name" value="PQQ_b-propeller_rpt"/>
</dbReference>
<dbReference type="PANTHER" id="PTHR11042:SF91">
    <property type="entry name" value="EUKARYOTIC TRANSLATION INITIATION FACTOR 2-ALPHA KINASE"/>
    <property type="match status" value="1"/>
</dbReference>
<dbReference type="RefSeq" id="XP_013794487.1">
    <property type="nucleotide sequence ID" value="XM_013939033.2"/>
</dbReference>
<dbReference type="SUPFAM" id="SSF50998">
    <property type="entry name" value="Quinoprotein alcohol dehydrogenase-like"/>
    <property type="match status" value="1"/>
</dbReference>
<feature type="compositionally biased region" description="Basic and acidic residues" evidence="14">
    <location>
        <begin position="759"/>
        <end position="778"/>
    </location>
</feature>
<feature type="compositionally biased region" description="Polar residues" evidence="14">
    <location>
        <begin position="722"/>
        <end position="731"/>
    </location>
</feature>
<keyword evidence="6 13" id="KW-0067">ATP-binding</keyword>
<keyword evidence="9" id="KW-0325">Glycoprotein</keyword>
<evidence type="ECO:0000256" key="10">
    <source>
        <dbReference type="ARBA" id="ARBA00023230"/>
    </source>
</evidence>
<evidence type="ECO:0000256" key="13">
    <source>
        <dbReference type="PROSITE-ProRule" id="PRU10141"/>
    </source>
</evidence>
<evidence type="ECO:0000256" key="8">
    <source>
        <dbReference type="ARBA" id="ARBA00023016"/>
    </source>
</evidence>
<evidence type="ECO:0000256" key="11">
    <source>
        <dbReference type="ARBA" id="ARBA00037982"/>
    </source>
</evidence>
<dbReference type="GeneID" id="106478487"/>
<evidence type="ECO:0000256" key="5">
    <source>
        <dbReference type="ARBA" id="ARBA00022824"/>
    </source>
</evidence>
<evidence type="ECO:0000313" key="16">
    <source>
        <dbReference type="Proteomes" id="UP000694941"/>
    </source>
</evidence>
<dbReference type="InterPro" id="IPR000719">
    <property type="entry name" value="Prot_kinase_dom"/>
</dbReference>
<keyword evidence="2" id="KW-0808">Transferase</keyword>
<keyword evidence="4" id="KW-0418">Kinase</keyword>
<proteinExistence type="inferred from homology"/>
<gene>
    <name evidence="17" type="primary">LOC106478487</name>
</gene>
<keyword evidence="16" id="KW-1185">Reference proteome</keyword>
<dbReference type="PROSITE" id="PS00108">
    <property type="entry name" value="PROTEIN_KINASE_ST"/>
    <property type="match status" value="1"/>
</dbReference>
<evidence type="ECO:0000256" key="7">
    <source>
        <dbReference type="ARBA" id="ARBA00022845"/>
    </source>
</evidence>
<dbReference type="InterPro" id="IPR011047">
    <property type="entry name" value="Quinoprotein_ADH-like_sf"/>
</dbReference>
<accession>A0ABM1C5D4</accession>
<dbReference type="InterPro" id="IPR017441">
    <property type="entry name" value="Protein_kinase_ATP_BS"/>
</dbReference>
<dbReference type="PANTHER" id="PTHR11042">
    <property type="entry name" value="EUKARYOTIC TRANSLATION INITIATION FACTOR 2-ALPHA KINASE EIF2-ALPHA KINASE -RELATED"/>
    <property type="match status" value="1"/>
</dbReference>
<dbReference type="PROSITE" id="PS50011">
    <property type="entry name" value="PROTEIN_KINASE_DOM"/>
    <property type="match status" value="1"/>
</dbReference>
<dbReference type="InterPro" id="IPR011009">
    <property type="entry name" value="Kinase-like_dom_sf"/>
</dbReference>
<evidence type="ECO:0000256" key="14">
    <source>
        <dbReference type="SAM" id="MobiDB-lite"/>
    </source>
</evidence>
<comment type="subcellular location">
    <subcellularLocation>
        <location evidence="1">Endoplasmic reticulum membrane</location>
        <topology evidence="1">Single-pass type I membrane protein</topology>
    </subcellularLocation>
</comment>
<evidence type="ECO:0000256" key="3">
    <source>
        <dbReference type="ARBA" id="ARBA00022741"/>
    </source>
</evidence>
<feature type="domain" description="Protein kinase" evidence="15">
    <location>
        <begin position="516"/>
        <end position="979"/>
    </location>
</feature>
<dbReference type="Gene3D" id="3.30.200.20">
    <property type="entry name" value="Phosphorylase Kinase, domain 1"/>
    <property type="match status" value="1"/>
</dbReference>
<evidence type="ECO:0000256" key="1">
    <source>
        <dbReference type="ARBA" id="ARBA00004115"/>
    </source>
</evidence>
<evidence type="ECO:0000256" key="6">
    <source>
        <dbReference type="ARBA" id="ARBA00022840"/>
    </source>
</evidence>
<feature type="binding site" evidence="13">
    <location>
        <position position="545"/>
    </location>
    <ligand>
        <name>ATP</name>
        <dbReference type="ChEBI" id="CHEBI:30616"/>
    </ligand>
</feature>